<organism evidence="1 2">
    <name type="scientific">Zizania palustris</name>
    <name type="common">Northern wild rice</name>
    <dbReference type="NCBI Taxonomy" id="103762"/>
    <lineage>
        <taxon>Eukaryota</taxon>
        <taxon>Viridiplantae</taxon>
        <taxon>Streptophyta</taxon>
        <taxon>Embryophyta</taxon>
        <taxon>Tracheophyta</taxon>
        <taxon>Spermatophyta</taxon>
        <taxon>Magnoliopsida</taxon>
        <taxon>Liliopsida</taxon>
        <taxon>Poales</taxon>
        <taxon>Poaceae</taxon>
        <taxon>BOP clade</taxon>
        <taxon>Oryzoideae</taxon>
        <taxon>Oryzeae</taxon>
        <taxon>Zizaniinae</taxon>
        <taxon>Zizania</taxon>
    </lineage>
</organism>
<accession>A0A8J6C0K2</accession>
<comment type="caution">
    <text evidence="1">The sequence shown here is derived from an EMBL/GenBank/DDBJ whole genome shotgun (WGS) entry which is preliminary data.</text>
</comment>
<dbReference type="Proteomes" id="UP000729402">
    <property type="component" value="Unassembled WGS sequence"/>
</dbReference>
<reference evidence="1" key="1">
    <citation type="journal article" date="2021" name="bioRxiv">
        <title>Whole Genome Assembly and Annotation of Northern Wild Rice, Zizania palustris L., Supports a Whole Genome Duplication in the Zizania Genus.</title>
        <authorList>
            <person name="Haas M."/>
            <person name="Kono T."/>
            <person name="Macchietto M."/>
            <person name="Millas R."/>
            <person name="McGilp L."/>
            <person name="Shao M."/>
            <person name="Duquette J."/>
            <person name="Hirsch C.N."/>
            <person name="Kimball J."/>
        </authorList>
    </citation>
    <scope>NUCLEOTIDE SEQUENCE</scope>
    <source>
        <tissue evidence="1">Fresh leaf tissue</tissue>
    </source>
</reference>
<reference evidence="1" key="2">
    <citation type="submission" date="2021-02" db="EMBL/GenBank/DDBJ databases">
        <authorList>
            <person name="Kimball J.A."/>
            <person name="Haas M.W."/>
            <person name="Macchietto M."/>
            <person name="Kono T."/>
            <person name="Duquette J."/>
            <person name="Shao M."/>
        </authorList>
    </citation>
    <scope>NUCLEOTIDE SEQUENCE</scope>
    <source>
        <tissue evidence="1">Fresh leaf tissue</tissue>
    </source>
</reference>
<sequence length="139" mass="14873">MQTVFVFCNNFSKLLPCTGSGSSSSTGSARGRHGGGCVATGTKLVPSRKGLGGASCVAAVLGARRSQSWRRRRGRQGGGAGAGELLVAYVVEENITAAEDSEKERFDHPYIAAADDFHESILFYNLNTLRKMFIVKDKQ</sequence>
<keyword evidence="2" id="KW-1185">Reference proteome</keyword>
<evidence type="ECO:0000313" key="1">
    <source>
        <dbReference type="EMBL" id="KAG8100844.1"/>
    </source>
</evidence>
<protein>
    <submittedName>
        <fullName evidence="1">Uncharacterized protein</fullName>
    </submittedName>
</protein>
<gene>
    <name evidence="1" type="ORF">GUJ93_ZPchr0013g34784</name>
</gene>
<dbReference type="EMBL" id="JAAALK010000079">
    <property type="protein sequence ID" value="KAG8100844.1"/>
    <property type="molecule type" value="Genomic_DNA"/>
</dbReference>
<name>A0A8J6C0K2_ZIZPA</name>
<evidence type="ECO:0000313" key="2">
    <source>
        <dbReference type="Proteomes" id="UP000729402"/>
    </source>
</evidence>
<proteinExistence type="predicted"/>
<dbReference type="AlphaFoldDB" id="A0A8J6C0K2"/>